<dbReference type="EMBL" id="SRLO01000393">
    <property type="protein sequence ID" value="TNN57950.1"/>
    <property type="molecule type" value="Genomic_DNA"/>
</dbReference>
<reference evidence="1 2" key="1">
    <citation type="submission" date="2019-03" db="EMBL/GenBank/DDBJ databases">
        <title>First draft genome of Liparis tanakae, snailfish: a comprehensive survey of snailfish specific genes.</title>
        <authorList>
            <person name="Kim W."/>
            <person name="Song I."/>
            <person name="Jeong J.-H."/>
            <person name="Kim D."/>
            <person name="Kim S."/>
            <person name="Ryu S."/>
            <person name="Song J.Y."/>
            <person name="Lee S.K."/>
        </authorList>
    </citation>
    <scope>NUCLEOTIDE SEQUENCE [LARGE SCALE GENOMIC DNA]</scope>
    <source>
        <tissue evidence="1">Muscle</tissue>
    </source>
</reference>
<name>A0A4Z2GXG5_9TELE</name>
<organism evidence="1 2">
    <name type="scientific">Liparis tanakae</name>
    <name type="common">Tanaka's snailfish</name>
    <dbReference type="NCBI Taxonomy" id="230148"/>
    <lineage>
        <taxon>Eukaryota</taxon>
        <taxon>Metazoa</taxon>
        <taxon>Chordata</taxon>
        <taxon>Craniata</taxon>
        <taxon>Vertebrata</taxon>
        <taxon>Euteleostomi</taxon>
        <taxon>Actinopterygii</taxon>
        <taxon>Neopterygii</taxon>
        <taxon>Teleostei</taxon>
        <taxon>Neoteleostei</taxon>
        <taxon>Acanthomorphata</taxon>
        <taxon>Eupercaria</taxon>
        <taxon>Perciformes</taxon>
        <taxon>Cottioidei</taxon>
        <taxon>Cottales</taxon>
        <taxon>Liparidae</taxon>
        <taxon>Liparis</taxon>
    </lineage>
</organism>
<dbReference type="Proteomes" id="UP000314294">
    <property type="component" value="Unassembled WGS sequence"/>
</dbReference>
<accession>A0A4Z2GXG5</accession>
<dbReference type="AlphaFoldDB" id="A0A4Z2GXG5"/>
<sequence>MSHMSSYVSKESTVTLTEGALEAVAAERFHYRNLSKWHTSQTLSASGEKWYSGLVKDSLDALEAETVCGHNETNVTSLTSAPAVRSDAPKAERPRHLTSTSLLQGYTLMESPRPALLLGSTLGQPPGPS</sequence>
<proteinExistence type="predicted"/>
<gene>
    <name evidence="1" type="ORF">EYF80_031866</name>
</gene>
<evidence type="ECO:0000313" key="1">
    <source>
        <dbReference type="EMBL" id="TNN57950.1"/>
    </source>
</evidence>
<evidence type="ECO:0000313" key="2">
    <source>
        <dbReference type="Proteomes" id="UP000314294"/>
    </source>
</evidence>
<keyword evidence="2" id="KW-1185">Reference proteome</keyword>
<comment type="caution">
    <text evidence="1">The sequence shown here is derived from an EMBL/GenBank/DDBJ whole genome shotgun (WGS) entry which is preliminary data.</text>
</comment>
<protein>
    <submittedName>
        <fullName evidence="1">Uncharacterized protein</fullName>
    </submittedName>
</protein>